<accession>A0A4R2KBJ3</accession>
<dbReference type="OrthoDB" id="9806367at2"/>
<keyword evidence="2" id="KW-1185">Reference proteome</keyword>
<gene>
    <name evidence="1" type="ORF">EV655_11558</name>
</gene>
<protein>
    <submittedName>
        <fullName evidence="1">DUF2948 family protein</fullName>
    </submittedName>
</protein>
<dbReference type="Proteomes" id="UP000295142">
    <property type="component" value="Unassembled WGS sequence"/>
</dbReference>
<dbReference type="AlphaFoldDB" id="A0A4R2KBJ3"/>
<dbReference type="EMBL" id="SLWW01000015">
    <property type="protein sequence ID" value="TCO69427.1"/>
    <property type="molecule type" value="Genomic_DNA"/>
</dbReference>
<proteinExistence type="predicted"/>
<comment type="caution">
    <text evidence="1">The sequence shown here is derived from an EMBL/GenBank/DDBJ whole genome shotgun (WGS) entry which is preliminary data.</text>
</comment>
<dbReference type="RefSeq" id="WP_132546356.1">
    <property type="nucleotide sequence ID" value="NZ_SLWW01000015.1"/>
</dbReference>
<reference evidence="1 2" key="1">
    <citation type="submission" date="2019-03" db="EMBL/GenBank/DDBJ databases">
        <title>Genomic Encyclopedia of Type Strains, Phase IV (KMG-IV): sequencing the most valuable type-strain genomes for metagenomic binning, comparative biology and taxonomic classification.</title>
        <authorList>
            <person name="Goeker M."/>
        </authorList>
    </citation>
    <scope>NUCLEOTIDE SEQUENCE [LARGE SCALE GENOMIC DNA]</scope>
    <source>
        <strain evidence="1 2">DSM 4868</strain>
    </source>
</reference>
<sequence length="162" mass="17960">MTGPRDARFAEGAEQPLHLLAVAPDDLGVISALVQDAVLPATEMRWDRRGRRLALLLNRFRWEIRDAAERHHRSYERVQSVLTVEDVRLVASQGFDRRDPELVLSVLSIAFEPGEDGAGRVILTLAGDGAIAIDVECLEVTLHDVTRPYEAPSGKAPHHPED</sequence>
<evidence type="ECO:0000313" key="2">
    <source>
        <dbReference type="Proteomes" id="UP000295142"/>
    </source>
</evidence>
<evidence type="ECO:0000313" key="1">
    <source>
        <dbReference type="EMBL" id="TCO69427.1"/>
    </source>
</evidence>
<dbReference type="InterPro" id="IPR021335">
    <property type="entry name" value="DUF2948"/>
</dbReference>
<organism evidence="1 2">
    <name type="scientific">Rhodovulum euryhalinum</name>
    <dbReference type="NCBI Taxonomy" id="35805"/>
    <lineage>
        <taxon>Bacteria</taxon>
        <taxon>Pseudomonadati</taxon>
        <taxon>Pseudomonadota</taxon>
        <taxon>Alphaproteobacteria</taxon>
        <taxon>Rhodobacterales</taxon>
        <taxon>Paracoccaceae</taxon>
        <taxon>Rhodovulum</taxon>
    </lineage>
</organism>
<name>A0A4R2KBJ3_9RHOB</name>
<dbReference type="Pfam" id="PF11164">
    <property type="entry name" value="DUF2948"/>
    <property type="match status" value="1"/>
</dbReference>